<accession>A0A7W4KBH5</accession>
<evidence type="ECO:0000313" key="5">
    <source>
        <dbReference type="Proteomes" id="UP000540556"/>
    </source>
</evidence>
<feature type="compositionally biased region" description="Basic and acidic residues" evidence="1">
    <location>
        <begin position="228"/>
        <end position="241"/>
    </location>
</feature>
<dbReference type="InterPro" id="IPR003646">
    <property type="entry name" value="SH3-like_bac-type"/>
</dbReference>
<keyword evidence="2" id="KW-0732">Signal</keyword>
<dbReference type="Proteomes" id="UP000540556">
    <property type="component" value="Unassembled WGS sequence"/>
</dbReference>
<keyword evidence="5" id="KW-1185">Reference proteome</keyword>
<evidence type="ECO:0000313" key="4">
    <source>
        <dbReference type="EMBL" id="MBB2203863.1"/>
    </source>
</evidence>
<protein>
    <submittedName>
        <fullName evidence="4">SH3 domain-containing protein</fullName>
    </submittedName>
</protein>
<evidence type="ECO:0000256" key="2">
    <source>
        <dbReference type="SAM" id="SignalP"/>
    </source>
</evidence>
<dbReference type="AlphaFoldDB" id="A0A7W4KBH5"/>
<dbReference type="RefSeq" id="WP_182947454.1">
    <property type="nucleotide sequence ID" value="NZ_JABEQK010000001.1"/>
</dbReference>
<reference evidence="4 5" key="1">
    <citation type="submission" date="2020-04" db="EMBL/GenBank/DDBJ databases">
        <title>Description of novel Gluconacetobacter.</title>
        <authorList>
            <person name="Sombolestani A."/>
        </authorList>
    </citation>
    <scope>NUCLEOTIDE SEQUENCE [LARGE SCALE GENOMIC DNA]</scope>
    <source>
        <strain evidence="4 5">LMG 27800</strain>
    </source>
</reference>
<proteinExistence type="predicted"/>
<evidence type="ECO:0000256" key="1">
    <source>
        <dbReference type="SAM" id="MobiDB-lite"/>
    </source>
</evidence>
<feature type="signal peptide" evidence="2">
    <location>
        <begin position="1"/>
        <end position="24"/>
    </location>
</feature>
<feature type="region of interest" description="Disordered" evidence="1">
    <location>
        <begin position="138"/>
        <end position="241"/>
    </location>
</feature>
<organism evidence="4 5">
    <name type="scientific">Gluconacetobacter takamatsuzukensis</name>
    <dbReference type="NCBI Taxonomy" id="1286190"/>
    <lineage>
        <taxon>Bacteria</taxon>
        <taxon>Pseudomonadati</taxon>
        <taxon>Pseudomonadota</taxon>
        <taxon>Alphaproteobacteria</taxon>
        <taxon>Acetobacterales</taxon>
        <taxon>Acetobacteraceae</taxon>
        <taxon>Gluconacetobacter</taxon>
    </lineage>
</organism>
<dbReference type="Pfam" id="PF08239">
    <property type="entry name" value="SH3_3"/>
    <property type="match status" value="1"/>
</dbReference>
<sequence>MTIKTRIVLSALVAGLGFAGAASAAPGVVVGGTDIFAGPSPAYPVVGGLPPGAPIEIFGCQPGWGWCDVAGGPYRGWAPSERVQVLYGGSAGPLSQYGPMMGLPLIGFAFGNYWGAHYRDRPWFSSYDRWGGGGRGGDFRGRPGAGDRGGDFHGGPGGARGAGPGGGRSGPAAPPPAGRREGGFPGGGPDHGPGNARGGDSRGGGMPHGGNPGGNPGGNHEQGGHGGHGGDDHRGGDHHGG</sequence>
<feature type="compositionally biased region" description="Gly residues" evidence="1">
    <location>
        <begin position="143"/>
        <end position="169"/>
    </location>
</feature>
<dbReference type="EMBL" id="JABEQK010000001">
    <property type="protein sequence ID" value="MBB2203863.1"/>
    <property type="molecule type" value="Genomic_DNA"/>
</dbReference>
<name>A0A7W4KBH5_9PROT</name>
<comment type="caution">
    <text evidence="4">The sequence shown here is derived from an EMBL/GenBank/DDBJ whole genome shotgun (WGS) entry which is preliminary data.</text>
</comment>
<feature type="chain" id="PRO_5030633812" evidence="2">
    <location>
        <begin position="25"/>
        <end position="241"/>
    </location>
</feature>
<gene>
    <name evidence="4" type="ORF">HLH27_02365</name>
</gene>
<feature type="domain" description="SH3b" evidence="3">
    <location>
        <begin position="32"/>
        <end position="83"/>
    </location>
</feature>
<evidence type="ECO:0000259" key="3">
    <source>
        <dbReference type="Pfam" id="PF08239"/>
    </source>
</evidence>
<feature type="compositionally biased region" description="Gly residues" evidence="1">
    <location>
        <begin position="183"/>
        <end position="227"/>
    </location>
</feature>